<organism evidence="2 3">
    <name type="scientific">Pleurodeles waltl</name>
    <name type="common">Iberian ribbed newt</name>
    <dbReference type="NCBI Taxonomy" id="8319"/>
    <lineage>
        <taxon>Eukaryota</taxon>
        <taxon>Metazoa</taxon>
        <taxon>Chordata</taxon>
        <taxon>Craniata</taxon>
        <taxon>Vertebrata</taxon>
        <taxon>Euteleostomi</taxon>
        <taxon>Amphibia</taxon>
        <taxon>Batrachia</taxon>
        <taxon>Caudata</taxon>
        <taxon>Salamandroidea</taxon>
        <taxon>Salamandridae</taxon>
        <taxon>Pleurodelinae</taxon>
        <taxon>Pleurodeles</taxon>
    </lineage>
</organism>
<feature type="compositionally biased region" description="Basic and acidic residues" evidence="1">
    <location>
        <begin position="64"/>
        <end position="85"/>
    </location>
</feature>
<evidence type="ECO:0000313" key="2">
    <source>
        <dbReference type="EMBL" id="KAJ1115185.1"/>
    </source>
</evidence>
<evidence type="ECO:0000256" key="1">
    <source>
        <dbReference type="SAM" id="MobiDB-lite"/>
    </source>
</evidence>
<dbReference type="AlphaFoldDB" id="A0AAV7NGL2"/>
<reference evidence="2" key="1">
    <citation type="journal article" date="2022" name="bioRxiv">
        <title>Sequencing and chromosome-scale assembly of the giantPleurodeles waltlgenome.</title>
        <authorList>
            <person name="Brown T."/>
            <person name="Elewa A."/>
            <person name="Iarovenko S."/>
            <person name="Subramanian E."/>
            <person name="Araus A.J."/>
            <person name="Petzold A."/>
            <person name="Susuki M."/>
            <person name="Suzuki K.-i.T."/>
            <person name="Hayashi T."/>
            <person name="Toyoda A."/>
            <person name="Oliveira C."/>
            <person name="Osipova E."/>
            <person name="Leigh N.D."/>
            <person name="Simon A."/>
            <person name="Yun M.H."/>
        </authorList>
    </citation>
    <scope>NUCLEOTIDE SEQUENCE</scope>
    <source>
        <strain evidence="2">20211129_DDA</strain>
        <tissue evidence="2">Liver</tissue>
    </source>
</reference>
<protein>
    <submittedName>
        <fullName evidence="2">Uncharacterized protein</fullName>
    </submittedName>
</protein>
<dbReference type="EMBL" id="JANPWB010000012">
    <property type="protein sequence ID" value="KAJ1115185.1"/>
    <property type="molecule type" value="Genomic_DNA"/>
</dbReference>
<sequence>MTHTPEFTNYNHTPGLPNNIMEFSDNEETVPLSSELMDFSDYEETRAFTKNVMDFSGNPSMPKQRIEVSDDKESKQSETEEHPIRNDSLLLELARVAASTTEPDLLFPVTVFPVSNSKVSEEQFFDLPVLDRDLKPATPMPPALSLTLKTPENQQSETEVKVLKNVMSPTRTKELNSTLVLEDMMISTVLSVLLQETIITLKDRAENPDNNTKKTSKGIPFLFIPKEQPFSVNRVADQRPVVVTLCKETITDTMKALQSRCNVETTVSEDHPKEFASVTSPFSTCNQVSTDFQIPVDIVIDTLKTSRTEEKYDRFMFTSRKPVKNIP</sequence>
<proteinExistence type="predicted"/>
<comment type="caution">
    <text evidence="2">The sequence shown here is derived from an EMBL/GenBank/DDBJ whole genome shotgun (WGS) entry which is preliminary data.</text>
</comment>
<gene>
    <name evidence="2" type="ORF">NDU88_003411</name>
</gene>
<dbReference type="Proteomes" id="UP001066276">
    <property type="component" value="Chromosome 8"/>
</dbReference>
<keyword evidence="3" id="KW-1185">Reference proteome</keyword>
<evidence type="ECO:0000313" key="3">
    <source>
        <dbReference type="Proteomes" id="UP001066276"/>
    </source>
</evidence>
<name>A0AAV7NGL2_PLEWA</name>
<feature type="region of interest" description="Disordered" evidence="1">
    <location>
        <begin position="56"/>
        <end position="85"/>
    </location>
</feature>
<accession>A0AAV7NGL2</accession>